<evidence type="ECO:0000313" key="4">
    <source>
        <dbReference type="Proteomes" id="UP000192769"/>
    </source>
</evidence>
<keyword evidence="2" id="KW-0812">Transmembrane</keyword>
<gene>
    <name evidence="3" type="ORF">B2J69_17355</name>
</gene>
<dbReference type="PANTHER" id="PTHR35024:SF4">
    <property type="entry name" value="POLYMER-FORMING CYTOSKELETAL PROTEIN"/>
    <property type="match status" value="1"/>
</dbReference>
<proteinExistence type="inferred from homology"/>
<feature type="transmembrane region" description="Helical" evidence="2">
    <location>
        <begin position="36"/>
        <end position="55"/>
    </location>
</feature>
<organism evidence="3 4">
    <name type="scientific">Pantoea latae</name>
    <dbReference type="NCBI Taxonomy" id="1964541"/>
    <lineage>
        <taxon>Bacteria</taxon>
        <taxon>Pseudomonadati</taxon>
        <taxon>Pseudomonadota</taxon>
        <taxon>Gammaproteobacteria</taxon>
        <taxon>Enterobacterales</taxon>
        <taxon>Erwiniaceae</taxon>
        <taxon>Pantoea</taxon>
    </lineage>
</organism>
<dbReference type="Proteomes" id="UP000192769">
    <property type="component" value="Unassembled WGS sequence"/>
</dbReference>
<dbReference type="EMBL" id="MWUE01000026">
    <property type="protein sequence ID" value="OQP31587.1"/>
    <property type="molecule type" value="Genomic_DNA"/>
</dbReference>
<evidence type="ECO:0000256" key="2">
    <source>
        <dbReference type="SAM" id="Phobius"/>
    </source>
</evidence>
<protein>
    <recommendedName>
        <fullName evidence="5">Polymer-forming cytoskeletal protein</fullName>
    </recommendedName>
</protein>
<keyword evidence="4" id="KW-1185">Reference proteome</keyword>
<evidence type="ECO:0000256" key="1">
    <source>
        <dbReference type="ARBA" id="ARBA00044755"/>
    </source>
</evidence>
<dbReference type="Pfam" id="PF04519">
    <property type="entry name" value="Bactofilin"/>
    <property type="match status" value="1"/>
</dbReference>
<sequence>MDIKRPPDAPRFSKVTLLSARQPARSDGRQVMNYNLLWYLWFLWACALGAWLFGWRMTLLLAVMMTPLAHAAFRGSKLNKGIIMFKRKAPPASDGDVAIPDMAATSEEQDQAARLFGGTMIKAAPAAITTIQESCTIVGEITAEGDVHINGSVTGKIMAQKTVVLQKQGCVDGEIYAQRTEIGGRLKGLCRSREVAVNAEGVMEGTIECESLAVHPQGRFYGSSLPWEQEKRENGLTDAPAPDGQTFQLHKATLLQP</sequence>
<dbReference type="InterPro" id="IPR007607">
    <property type="entry name" value="BacA/B"/>
</dbReference>
<accession>A0A1V9DCH1</accession>
<comment type="caution">
    <text evidence="3">The sequence shown here is derived from an EMBL/GenBank/DDBJ whole genome shotgun (WGS) entry which is preliminary data.</text>
</comment>
<evidence type="ECO:0008006" key="5">
    <source>
        <dbReference type="Google" id="ProtNLM"/>
    </source>
</evidence>
<reference evidence="3 4" key="1">
    <citation type="submission" date="2017-02" db="EMBL/GenBank/DDBJ databases">
        <title>Whole genome shotgun sequence of Pantoea agglomerans strain AS1 isolated from a cycad, Zamia floridana in Central Florida, USA.</title>
        <authorList>
            <person name="Lata P."/>
            <person name="Govindarajan S."/>
            <person name="Qi F."/>
            <person name="Li J.-L."/>
            <person name="Maurya S.K."/>
            <person name="Sahoo M.K."/>
        </authorList>
    </citation>
    <scope>NUCLEOTIDE SEQUENCE [LARGE SCALE GENOMIC DNA]</scope>
    <source>
        <strain evidence="3 4">AS1</strain>
    </source>
</reference>
<keyword evidence="2" id="KW-0472">Membrane</keyword>
<dbReference type="PANTHER" id="PTHR35024">
    <property type="entry name" value="HYPOTHETICAL CYTOSOLIC PROTEIN"/>
    <property type="match status" value="1"/>
</dbReference>
<dbReference type="AlphaFoldDB" id="A0A1V9DCH1"/>
<name>A0A1V9DCH1_9GAMM</name>
<keyword evidence="2" id="KW-1133">Transmembrane helix</keyword>
<evidence type="ECO:0000313" key="3">
    <source>
        <dbReference type="EMBL" id="OQP31587.1"/>
    </source>
</evidence>
<comment type="similarity">
    <text evidence="1">Belongs to the bactofilin family.</text>
</comment>